<protein>
    <submittedName>
        <fullName evidence="1">Uncharacterized protein</fullName>
    </submittedName>
</protein>
<gene>
    <name evidence="1" type="ORF">HHL28_13765</name>
</gene>
<dbReference type="Proteomes" id="UP000501891">
    <property type="component" value="Chromosome"/>
</dbReference>
<dbReference type="AlphaFoldDB" id="A0A858RAK1"/>
<reference evidence="1" key="1">
    <citation type="submission" date="2020-04" db="EMBL/GenBank/DDBJ databases">
        <title>A desert anoxygenic phototrophic bacterium fixes CO2 using RubisCO under aerobic conditions.</title>
        <authorList>
            <person name="Tang K."/>
        </authorList>
    </citation>
    <scope>NUCLEOTIDE SEQUENCE [LARGE SCALE GENOMIC DNA]</scope>
    <source>
        <strain evidence="1">MIMtkB3</strain>
    </source>
</reference>
<organism evidence="1 2">
    <name type="scientific">Aerophototrophica crusticola</name>
    <dbReference type="NCBI Taxonomy" id="1709002"/>
    <lineage>
        <taxon>Bacteria</taxon>
        <taxon>Pseudomonadati</taxon>
        <taxon>Pseudomonadota</taxon>
        <taxon>Alphaproteobacteria</taxon>
        <taxon>Rhodospirillales</taxon>
        <taxon>Rhodospirillaceae</taxon>
        <taxon>Aerophototrophica</taxon>
    </lineage>
</organism>
<sequence length="52" mass="5677">MDGYLCPDGLDTESLVSTPLPAPLAAPDTPAPERHWMVYQSQGFAVMVEWEG</sequence>
<evidence type="ECO:0000313" key="1">
    <source>
        <dbReference type="EMBL" id="QJE74016.1"/>
    </source>
</evidence>
<dbReference type="EMBL" id="CP051775">
    <property type="protein sequence ID" value="QJE74016.1"/>
    <property type="molecule type" value="Genomic_DNA"/>
</dbReference>
<evidence type="ECO:0000313" key="2">
    <source>
        <dbReference type="Proteomes" id="UP000501891"/>
    </source>
</evidence>
<dbReference type="KEGG" id="acru:HHL28_13765"/>
<name>A0A858RAK1_9PROT</name>
<accession>A0A858RAK1</accession>
<proteinExistence type="predicted"/>
<keyword evidence="2" id="KW-1185">Reference proteome</keyword>